<evidence type="ECO:0000256" key="1">
    <source>
        <dbReference type="SAM" id="MobiDB-lite"/>
    </source>
</evidence>
<name>A0AA88J6G5_FICCA</name>
<feature type="compositionally biased region" description="Basic and acidic residues" evidence="1">
    <location>
        <begin position="38"/>
        <end position="63"/>
    </location>
</feature>
<feature type="region of interest" description="Disordered" evidence="1">
    <location>
        <begin position="1"/>
        <end position="63"/>
    </location>
</feature>
<sequence>MLENLLKPPMSKPKKLVGKNITPEKRSLRVMTSAKKRPPVEKIPKKPTPEKKRRVPKEGLKRKQGEIEVKESKKAKRAVEEKKILDAEKAGQVLHNIVMSLTNHSGMGDALWFENIWSCSRRMQNLTTTMTLSKLGLLYMIFCIPLANANSVKIDPKNFALADNLEEFNAFPWVVLSWEATQVVICNTVENRLSLKRKSLKKVDKVHYSIAGFPHVLLVWAYENFPTIVGKFMTKYVEAISRMLSWTFADNVKFDAVMSALTAVGEKQLKCFVMMPTDEELKEPCVA</sequence>
<reference evidence="2" key="1">
    <citation type="submission" date="2023-07" db="EMBL/GenBank/DDBJ databases">
        <title>draft genome sequence of fig (Ficus carica).</title>
        <authorList>
            <person name="Takahashi T."/>
            <person name="Nishimura K."/>
        </authorList>
    </citation>
    <scope>NUCLEOTIDE SEQUENCE</scope>
</reference>
<proteinExistence type="predicted"/>
<dbReference type="EMBL" id="BTGU01000160">
    <property type="protein sequence ID" value="GMN63844.1"/>
    <property type="molecule type" value="Genomic_DNA"/>
</dbReference>
<gene>
    <name evidence="2" type="ORF">TIFTF001_032909</name>
</gene>
<comment type="caution">
    <text evidence="2">The sequence shown here is derived from an EMBL/GenBank/DDBJ whole genome shotgun (WGS) entry which is preliminary data.</text>
</comment>
<organism evidence="2 3">
    <name type="scientific">Ficus carica</name>
    <name type="common">Common fig</name>
    <dbReference type="NCBI Taxonomy" id="3494"/>
    <lineage>
        <taxon>Eukaryota</taxon>
        <taxon>Viridiplantae</taxon>
        <taxon>Streptophyta</taxon>
        <taxon>Embryophyta</taxon>
        <taxon>Tracheophyta</taxon>
        <taxon>Spermatophyta</taxon>
        <taxon>Magnoliopsida</taxon>
        <taxon>eudicotyledons</taxon>
        <taxon>Gunneridae</taxon>
        <taxon>Pentapetalae</taxon>
        <taxon>rosids</taxon>
        <taxon>fabids</taxon>
        <taxon>Rosales</taxon>
        <taxon>Moraceae</taxon>
        <taxon>Ficeae</taxon>
        <taxon>Ficus</taxon>
    </lineage>
</organism>
<dbReference type="Proteomes" id="UP001187192">
    <property type="component" value="Unassembled WGS sequence"/>
</dbReference>
<dbReference type="PANTHER" id="PTHR48449">
    <property type="entry name" value="DUF1985 DOMAIN-CONTAINING PROTEIN"/>
    <property type="match status" value="1"/>
</dbReference>
<protein>
    <submittedName>
        <fullName evidence="2">Uncharacterized protein</fullName>
    </submittedName>
</protein>
<evidence type="ECO:0000313" key="2">
    <source>
        <dbReference type="EMBL" id="GMN63844.1"/>
    </source>
</evidence>
<dbReference type="PANTHER" id="PTHR48449:SF1">
    <property type="entry name" value="DUF1985 DOMAIN-CONTAINING PROTEIN"/>
    <property type="match status" value="1"/>
</dbReference>
<keyword evidence="3" id="KW-1185">Reference proteome</keyword>
<dbReference type="AlphaFoldDB" id="A0AA88J6G5"/>
<evidence type="ECO:0000313" key="3">
    <source>
        <dbReference type="Proteomes" id="UP001187192"/>
    </source>
</evidence>
<accession>A0AA88J6G5</accession>